<feature type="region of interest" description="Disordered" evidence="1">
    <location>
        <begin position="1"/>
        <end position="32"/>
    </location>
</feature>
<dbReference type="AlphaFoldDB" id="A0A5N4D155"/>
<keyword evidence="3" id="KW-1185">Reference proteome</keyword>
<evidence type="ECO:0000256" key="1">
    <source>
        <dbReference type="SAM" id="MobiDB-lite"/>
    </source>
</evidence>
<feature type="compositionally biased region" description="Basic and acidic residues" evidence="1">
    <location>
        <begin position="432"/>
        <end position="441"/>
    </location>
</feature>
<protein>
    <submittedName>
        <fullName evidence="2">Uncharacterized protein</fullName>
    </submittedName>
</protein>
<gene>
    <name evidence="2" type="ORF">Cadr_000019812</name>
</gene>
<dbReference type="EMBL" id="JWIN03000016">
    <property type="protein sequence ID" value="KAB1264806.1"/>
    <property type="molecule type" value="Genomic_DNA"/>
</dbReference>
<feature type="region of interest" description="Disordered" evidence="1">
    <location>
        <begin position="223"/>
        <end position="257"/>
    </location>
</feature>
<proteinExistence type="predicted"/>
<feature type="region of interest" description="Disordered" evidence="1">
    <location>
        <begin position="419"/>
        <end position="454"/>
    </location>
</feature>
<feature type="region of interest" description="Disordered" evidence="1">
    <location>
        <begin position="531"/>
        <end position="557"/>
    </location>
</feature>
<reference evidence="2 3" key="1">
    <citation type="journal article" date="2019" name="Mol. Ecol. Resour.">
        <title>Improving Illumina assemblies with Hi-C and long reads: an example with the North African dromedary.</title>
        <authorList>
            <person name="Elbers J.P."/>
            <person name="Rogers M.F."/>
            <person name="Perelman P.L."/>
            <person name="Proskuryakova A.A."/>
            <person name="Serdyukova N.A."/>
            <person name="Johnson W.E."/>
            <person name="Horin P."/>
            <person name="Corander J."/>
            <person name="Murphy D."/>
            <person name="Burger P.A."/>
        </authorList>
    </citation>
    <scope>NUCLEOTIDE SEQUENCE [LARGE SCALE GENOMIC DNA]</scope>
    <source>
        <strain evidence="2">Drom800</strain>
        <tissue evidence="2">Blood</tissue>
    </source>
</reference>
<feature type="compositionally biased region" description="Polar residues" evidence="1">
    <location>
        <begin position="420"/>
        <end position="431"/>
    </location>
</feature>
<evidence type="ECO:0000313" key="2">
    <source>
        <dbReference type="EMBL" id="KAB1264806.1"/>
    </source>
</evidence>
<dbReference type="Proteomes" id="UP000299084">
    <property type="component" value="Unassembled WGS sequence"/>
</dbReference>
<organism evidence="2 3">
    <name type="scientific">Camelus dromedarius</name>
    <name type="common">Dromedary</name>
    <name type="synonym">Arabian camel</name>
    <dbReference type="NCBI Taxonomy" id="9838"/>
    <lineage>
        <taxon>Eukaryota</taxon>
        <taxon>Metazoa</taxon>
        <taxon>Chordata</taxon>
        <taxon>Craniata</taxon>
        <taxon>Vertebrata</taxon>
        <taxon>Euteleostomi</taxon>
        <taxon>Mammalia</taxon>
        <taxon>Eutheria</taxon>
        <taxon>Laurasiatheria</taxon>
        <taxon>Artiodactyla</taxon>
        <taxon>Tylopoda</taxon>
        <taxon>Camelidae</taxon>
        <taxon>Camelus</taxon>
    </lineage>
</organism>
<feature type="compositionally biased region" description="Low complexity" evidence="1">
    <location>
        <begin position="23"/>
        <end position="32"/>
    </location>
</feature>
<comment type="caution">
    <text evidence="2">The sequence shown here is derived from an EMBL/GenBank/DDBJ whole genome shotgun (WGS) entry which is preliminary data.</text>
</comment>
<sequence>MGLPGASGRLGFPGQLRHFAKEPGQQPPQQLRGLPYHSPLWEVLGCTHTQQMEAKATHGPHTGLTQDVGEGRAVSAAVDWQEHKQRREERRAWDSTSHCVCFQRSSLLSLGPEIPRVMLLDVASPCRSMEMPRLLKGPPKGLAHHPPPRQAGSAWSSLDLMRTGLGEGQYVTPLQGPGRGWEGQTGRLILGPGMLCQPAAALDDWSSEREGNRGVGCPRGTLRLAPCRQHRPGTESGAEQSRQLRGRSGHGQSVQWTGTEARVGQSLEVQGPAPRSLVASSPGPLLGLARILGAPSSPSDFALDPSWFQTWEELLSLGGSWTHLFSHIPHGLRSHSWSNPPVCSLPLHPCNVRSRGSRNDSPNGTECLLRTSKEPDGCTCPMVFGTILTKVRVVRMGSDGEAFWKVIFDTLLEGQEGCFRQNSDGGANSRPSRGDVGEGRGGRAPSGPCPEQSVGSHGVKLRLFAGAHQALFRPASSLLVVSCSGCLTHPVLNLAMVDHFLSSFRPGWRYYHLLSFIQRVCGVKQGGSEYLQEKRPRQKEFKSTGQALEGSPSPSTT</sequence>
<accession>A0A5N4D155</accession>
<name>A0A5N4D155_CAMDR</name>
<evidence type="ECO:0000313" key="3">
    <source>
        <dbReference type="Proteomes" id="UP000299084"/>
    </source>
</evidence>
<feature type="compositionally biased region" description="Basic and acidic residues" evidence="1">
    <location>
        <begin position="531"/>
        <end position="542"/>
    </location>
</feature>